<name>A0A6J8CU33_MYTCO</name>
<dbReference type="GO" id="GO:0038023">
    <property type="term" value="F:signaling receptor activity"/>
    <property type="evidence" value="ECO:0007669"/>
    <property type="project" value="UniProtKB-ARBA"/>
</dbReference>
<evidence type="ECO:0000256" key="1">
    <source>
        <dbReference type="ARBA" id="ARBA00004141"/>
    </source>
</evidence>
<dbReference type="GO" id="GO:0016020">
    <property type="term" value="C:membrane"/>
    <property type="evidence" value="ECO:0007669"/>
    <property type="project" value="UniProtKB-SubCell"/>
</dbReference>
<evidence type="ECO:0000256" key="4">
    <source>
        <dbReference type="ARBA" id="ARBA00023136"/>
    </source>
</evidence>
<evidence type="ECO:0000256" key="5">
    <source>
        <dbReference type="ARBA" id="ARBA00023170"/>
    </source>
</evidence>
<dbReference type="PANTHER" id="PTHR21421">
    <property type="entry name" value="GUSTATORY RECEPTOR"/>
    <property type="match status" value="1"/>
</dbReference>
<organism evidence="7 8">
    <name type="scientific">Mytilus coruscus</name>
    <name type="common">Sea mussel</name>
    <dbReference type="NCBI Taxonomy" id="42192"/>
    <lineage>
        <taxon>Eukaryota</taxon>
        <taxon>Metazoa</taxon>
        <taxon>Spiralia</taxon>
        <taxon>Lophotrochozoa</taxon>
        <taxon>Mollusca</taxon>
        <taxon>Bivalvia</taxon>
        <taxon>Autobranchia</taxon>
        <taxon>Pteriomorphia</taxon>
        <taxon>Mytilida</taxon>
        <taxon>Mytiloidea</taxon>
        <taxon>Mytilidae</taxon>
        <taxon>Mytilinae</taxon>
        <taxon>Mytilus</taxon>
    </lineage>
</organism>
<dbReference type="OrthoDB" id="6120369at2759"/>
<dbReference type="AlphaFoldDB" id="A0A6J8CU33"/>
<feature type="transmembrane region" description="Helical" evidence="6">
    <location>
        <begin position="93"/>
        <end position="115"/>
    </location>
</feature>
<dbReference type="EMBL" id="CACVKT020005930">
    <property type="protein sequence ID" value="CAC5398564.1"/>
    <property type="molecule type" value="Genomic_DNA"/>
</dbReference>
<dbReference type="Proteomes" id="UP000507470">
    <property type="component" value="Unassembled WGS sequence"/>
</dbReference>
<feature type="transmembrane region" description="Helical" evidence="6">
    <location>
        <begin position="195"/>
        <end position="224"/>
    </location>
</feature>
<sequence length="606" mass="70065">MALFKKSQVYDQNVQKIDDEDVRRSKNKVSSIFTSVLTVMKISGAVLSTDKYRGSKVKYISHILFCCIMQLIPIFNAFRFIGAFMSATGKLEYHIGLFSFVWFFFLIEYMAIMFLHSSKQLMTFFVTFDEYQCDYGIHFKRTKYKRIIDVITIVLIVEVFITNTLMSASFCFDWIDRMSLYGMFIWPLQNSTGSTLILASVMYGILMIHPMVICISVFLFYFFVLQCIKKEFEHISIRLVQLRKRPMTISTEMEDIRQQHQVIVNILSSVNPVLRHTAGGFYAMGTPVICFMIYGLSSGTLLWEDGFKMIGTIVINLVAMFAITFKGASINSMAHQPLEELHNFDMSILPDKTVHQIVIFTNRLTGPPIGVSVYGLFVIDYSTVLMRPVVDSLAGKYNSIVPFVNSPTKYRKSQEEINSLYENVKQCKTKNNQTSRRKLHRYFEKQSHRPSGIRYKVPILISDSKGLCSRDACTQYNFSIESWCISGARTSTLVDLPEDRIEKEIQRHKHIVIYFWLETCDLTNKEGIFIELRHKGNRSRVSEAKYIVDKYSSAEIKFIDCPVLSISIWNKRKDHKHPENLACLLTKQITTLNKNIWKLNSGQQIL</sequence>
<proteinExistence type="predicted"/>
<reference evidence="7 8" key="1">
    <citation type="submission" date="2020-06" db="EMBL/GenBank/DDBJ databases">
        <authorList>
            <person name="Li R."/>
            <person name="Bekaert M."/>
        </authorList>
    </citation>
    <scope>NUCLEOTIDE SEQUENCE [LARGE SCALE GENOMIC DNA]</scope>
    <source>
        <strain evidence="8">wild</strain>
    </source>
</reference>
<evidence type="ECO:0000313" key="7">
    <source>
        <dbReference type="EMBL" id="CAC5398564.1"/>
    </source>
</evidence>
<dbReference type="PANTHER" id="PTHR21421:SF29">
    <property type="entry name" value="GUSTATORY RECEPTOR 5A FOR TREHALOSE-RELATED"/>
    <property type="match status" value="1"/>
</dbReference>
<gene>
    <name evidence="7" type="ORF">MCOR_32927</name>
</gene>
<feature type="transmembrane region" description="Helical" evidence="6">
    <location>
        <begin position="150"/>
        <end position="175"/>
    </location>
</feature>
<evidence type="ECO:0000256" key="6">
    <source>
        <dbReference type="SAM" id="Phobius"/>
    </source>
</evidence>
<keyword evidence="3 6" id="KW-1133">Transmembrane helix</keyword>
<feature type="transmembrane region" description="Helical" evidence="6">
    <location>
        <begin position="59"/>
        <end position="81"/>
    </location>
</feature>
<evidence type="ECO:0000256" key="2">
    <source>
        <dbReference type="ARBA" id="ARBA00022692"/>
    </source>
</evidence>
<dbReference type="GO" id="GO:0051606">
    <property type="term" value="P:detection of stimulus"/>
    <property type="evidence" value="ECO:0007669"/>
    <property type="project" value="UniProtKB-ARBA"/>
</dbReference>
<protein>
    <submittedName>
        <fullName evidence="7">Uncharacterized protein</fullName>
    </submittedName>
</protein>
<evidence type="ECO:0000256" key="3">
    <source>
        <dbReference type="ARBA" id="ARBA00022989"/>
    </source>
</evidence>
<keyword evidence="8" id="KW-1185">Reference proteome</keyword>
<accession>A0A6J8CU33</accession>
<keyword evidence="2 6" id="KW-0812">Transmembrane</keyword>
<feature type="transmembrane region" description="Helical" evidence="6">
    <location>
        <begin position="281"/>
        <end position="303"/>
    </location>
</feature>
<evidence type="ECO:0000313" key="8">
    <source>
        <dbReference type="Proteomes" id="UP000507470"/>
    </source>
</evidence>
<comment type="subcellular location">
    <subcellularLocation>
        <location evidence="1">Membrane</location>
        <topology evidence="1">Multi-pass membrane protein</topology>
    </subcellularLocation>
</comment>
<keyword evidence="5" id="KW-0675">Receptor</keyword>
<keyword evidence="4 6" id="KW-0472">Membrane</keyword>
<dbReference type="GO" id="GO:0007606">
    <property type="term" value="P:sensory perception of chemical stimulus"/>
    <property type="evidence" value="ECO:0007669"/>
    <property type="project" value="TreeGrafter"/>
</dbReference>